<sequence>MILRPSSKTSRAALSRRAFAVRDEYTPCRNQTRYERDTKIPSEQPNPKRSPRLLLNPVLAELPAYPLVRMDERRRDLEERGAKLFDFGTGDPREPTDKKIRQALIDGVLEVSRYPSATGTKELREAFVNFMLRRHSVRLDPETEVLPAAGSKEAIFHAPLAFIHPVHERRGISYGTPGYPVYERGALFAGGEALPVKLRKEEGFLLPVRDIDPARTRAVWVNYPHNPTGATATLQYIEELANFCREHDILLFSDECYNDVYSGDPPPSVLEITKERTLAFVSLSKRSGMTGYRSAMMAGDPELIAALKKLRPSIGAASPGFVQQAATAAWTDDAHVNERNRTFAAKRALFESFLERAGFRYTSTNASLYLWVEVPKEYGGDDEAYAVRLLDERIIVAPGSSFGPGGEGYFRIALVPAIQECEEAIARWEGLTE</sequence>
<protein>
    <submittedName>
        <fullName evidence="6">N-succinyl-L,L-diaminopimelate aminotransferase, type 2</fullName>
        <ecNumber evidence="6">2.6.1.17</ecNumber>
    </submittedName>
</protein>
<dbReference type="AlphaFoldDB" id="A0A6J4QDK3"/>
<feature type="region of interest" description="Disordered" evidence="4">
    <location>
        <begin position="30"/>
        <end position="51"/>
    </location>
</feature>
<comment type="cofactor">
    <cofactor evidence="1">
        <name>pyridoxal 5'-phosphate</name>
        <dbReference type="ChEBI" id="CHEBI:597326"/>
    </cofactor>
</comment>
<evidence type="ECO:0000256" key="2">
    <source>
        <dbReference type="ARBA" id="ARBA00022576"/>
    </source>
</evidence>
<dbReference type="CDD" id="cd00609">
    <property type="entry name" value="AAT_like"/>
    <property type="match status" value="1"/>
</dbReference>
<dbReference type="PANTHER" id="PTHR42832">
    <property type="entry name" value="AMINO ACID AMINOTRANSFERASE"/>
    <property type="match status" value="1"/>
</dbReference>
<evidence type="ECO:0000256" key="4">
    <source>
        <dbReference type="SAM" id="MobiDB-lite"/>
    </source>
</evidence>
<dbReference type="EMBL" id="CADCVE010000008">
    <property type="protein sequence ID" value="CAA9440743.1"/>
    <property type="molecule type" value="Genomic_DNA"/>
</dbReference>
<dbReference type="InterPro" id="IPR004839">
    <property type="entry name" value="Aminotransferase_I/II_large"/>
</dbReference>
<evidence type="ECO:0000313" key="6">
    <source>
        <dbReference type="EMBL" id="CAA9440743.1"/>
    </source>
</evidence>
<dbReference type="Pfam" id="PF00155">
    <property type="entry name" value="Aminotran_1_2"/>
    <property type="match status" value="1"/>
</dbReference>
<name>A0A6J4QDK3_9ACTN</name>
<evidence type="ECO:0000259" key="5">
    <source>
        <dbReference type="Pfam" id="PF00155"/>
    </source>
</evidence>
<dbReference type="GO" id="GO:0009016">
    <property type="term" value="F:succinyldiaminopimelate transaminase activity"/>
    <property type="evidence" value="ECO:0007669"/>
    <property type="project" value="UniProtKB-EC"/>
</dbReference>
<feature type="compositionally biased region" description="Basic and acidic residues" evidence="4">
    <location>
        <begin position="30"/>
        <end position="40"/>
    </location>
</feature>
<dbReference type="EC" id="2.6.1.17" evidence="6"/>
<gene>
    <name evidence="6" type="ORF">AVDCRST_MAG28-214</name>
</gene>
<keyword evidence="3 6" id="KW-0808">Transferase</keyword>
<evidence type="ECO:0000256" key="3">
    <source>
        <dbReference type="ARBA" id="ARBA00022679"/>
    </source>
</evidence>
<dbReference type="GO" id="GO:0030170">
    <property type="term" value="F:pyridoxal phosphate binding"/>
    <property type="evidence" value="ECO:0007669"/>
    <property type="project" value="InterPro"/>
</dbReference>
<organism evidence="6">
    <name type="scientific">uncultured Rubrobacteraceae bacterium</name>
    <dbReference type="NCBI Taxonomy" id="349277"/>
    <lineage>
        <taxon>Bacteria</taxon>
        <taxon>Bacillati</taxon>
        <taxon>Actinomycetota</taxon>
        <taxon>Rubrobacteria</taxon>
        <taxon>Rubrobacterales</taxon>
        <taxon>Rubrobacteraceae</taxon>
        <taxon>environmental samples</taxon>
    </lineage>
</organism>
<dbReference type="Gene3D" id="3.90.1150.10">
    <property type="entry name" value="Aspartate Aminotransferase, domain 1"/>
    <property type="match status" value="1"/>
</dbReference>
<proteinExistence type="predicted"/>
<dbReference type="SUPFAM" id="SSF53383">
    <property type="entry name" value="PLP-dependent transferases"/>
    <property type="match status" value="1"/>
</dbReference>
<dbReference type="InterPro" id="IPR019877">
    <property type="entry name" value="DapC"/>
</dbReference>
<dbReference type="NCBIfam" id="TIGR03537">
    <property type="entry name" value="DapC"/>
    <property type="match status" value="1"/>
</dbReference>
<keyword evidence="2 6" id="KW-0032">Aminotransferase</keyword>
<dbReference type="InterPro" id="IPR015424">
    <property type="entry name" value="PyrdxlP-dep_Trfase"/>
</dbReference>
<dbReference type="Gene3D" id="3.40.640.10">
    <property type="entry name" value="Type I PLP-dependent aspartate aminotransferase-like (Major domain)"/>
    <property type="match status" value="1"/>
</dbReference>
<evidence type="ECO:0000256" key="1">
    <source>
        <dbReference type="ARBA" id="ARBA00001933"/>
    </source>
</evidence>
<reference evidence="6" key="1">
    <citation type="submission" date="2020-02" db="EMBL/GenBank/DDBJ databases">
        <authorList>
            <person name="Meier V. D."/>
        </authorList>
    </citation>
    <scope>NUCLEOTIDE SEQUENCE</scope>
    <source>
        <strain evidence="6">AVDCRST_MAG28</strain>
    </source>
</reference>
<dbReference type="InterPro" id="IPR015422">
    <property type="entry name" value="PyrdxlP-dep_Trfase_small"/>
</dbReference>
<accession>A0A6J4QDK3</accession>
<feature type="domain" description="Aminotransferase class I/classII large" evidence="5">
    <location>
        <begin position="83"/>
        <end position="426"/>
    </location>
</feature>
<dbReference type="PANTHER" id="PTHR42832:SF3">
    <property type="entry name" value="L-GLUTAMINE--4-(METHYLSULFANYL)-2-OXOBUTANOATE AMINOTRANSFERASE"/>
    <property type="match status" value="1"/>
</dbReference>
<dbReference type="InterPro" id="IPR050881">
    <property type="entry name" value="LL-DAP_aminotransferase"/>
</dbReference>
<dbReference type="InterPro" id="IPR015421">
    <property type="entry name" value="PyrdxlP-dep_Trfase_major"/>
</dbReference>